<evidence type="ECO:0000313" key="2">
    <source>
        <dbReference type="Proteomes" id="UP000712600"/>
    </source>
</evidence>
<proteinExistence type="predicted"/>
<comment type="caution">
    <text evidence="1">The sequence shown here is derived from an EMBL/GenBank/DDBJ whole genome shotgun (WGS) entry which is preliminary data.</text>
</comment>
<protein>
    <submittedName>
        <fullName evidence="1">Uncharacterized protein</fullName>
    </submittedName>
</protein>
<organism evidence="1 2">
    <name type="scientific">Brassica cretica</name>
    <name type="common">Mustard</name>
    <dbReference type="NCBI Taxonomy" id="69181"/>
    <lineage>
        <taxon>Eukaryota</taxon>
        <taxon>Viridiplantae</taxon>
        <taxon>Streptophyta</taxon>
        <taxon>Embryophyta</taxon>
        <taxon>Tracheophyta</taxon>
        <taxon>Spermatophyta</taxon>
        <taxon>Magnoliopsida</taxon>
        <taxon>eudicotyledons</taxon>
        <taxon>Gunneridae</taxon>
        <taxon>Pentapetalae</taxon>
        <taxon>rosids</taxon>
        <taxon>malvids</taxon>
        <taxon>Brassicales</taxon>
        <taxon>Brassicaceae</taxon>
        <taxon>Brassiceae</taxon>
        <taxon>Brassica</taxon>
    </lineage>
</organism>
<gene>
    <name evidence="1" type="ORF">F2Q69_00031280</name>
</gene>
<evidence type="ECO:0000313" key="1">
    <source>
        <dbReference type="EMBL" id="KAF3589084.1"/>
    </source>
</evidence>
<name>A0A8S9SB01_BRACR</name>
<dbReference type="Proteomes" id="UP000712600">
    <property type="component" value="Unassembled WGS sequence"/>
</dbReference>
<sequence length="99" mass="10953">MQSGSYDHPDTRPHGHIDMHYATRYQLGFTNFKIDDIPLFVGLRTGPPKSDEPLSSPDVGRDLSWSKTRLLSIGFAGVCFGTRAGCDAEREAEVVRDAN</sequence>
<accession>A0A8S9SB01</accession>
<reference evidence="1" key="1">
    <citation type="submission" date="2019-12" db="EMBL/GenBank/DDBJ databases">
        <title>Genome sequencing and annotation of Brassica cretica.</title>
        <authorList>
            <person name="Studholme D.J."/>
            <person name="Sarris P."/>
        </authorList>
    </citation>
    <scope>NUCLEOTIDE SEQUENCE</scope>
    <source>
        <strain evidence="1">PFS-109/04</strain>
        <tissue evidence="1">Leaf</tissue>
    </source>
</reference>
<dbReference type="EMBL" id="QGKX02000088">
    <property type="protein sequence ID" value="KAF3589084.1"/>
    <property type="molecule type" value="Genomic_DNA"/>
</dbReference>
<dbReference type="AlphaFoldDB" id="A0A8S9SB01"/>